<proteinExistence type="predicted"/>
<sequence length="328" mass="37774">MIPLINSLYVSIPVNPALYQIPPASTLGTISFKTLTETYCMRLARLVITGERQDSQCVIWRRVDVNKACASEGHCNKVKGFQASQYRPQYTCNLWKADRQPALEYTMTTHHNSLLIDVPVLEVSSCKFQKESGHCLGFNERYYYNLETMSCKEFIYGGCQGNCNRYSSYKKCMKACHGCKLQKEKGICKAHFERYYYDLETMSCKKFIYGGCKGNCNRYYSYKQCMKACHARRHCWDKSRPTLRGTSRHRILFQWNFDVPTLHARSSLRFGLHIFPISEIKDVSSPEQDSNINLSVLDCLAQHETSALANYATEAATSTLQVQMRFDQ</sequence>
<dbReference type="SUPFAM" id="SSF57362">
    <property type="entry name" value="BPTI-like"/>
    <property type="match status" value="2"/>
</dbReference>
<dbReference type="InterPro" id="IPR002223">
    <property type="entry name" value="Kunitz_BPTI"/>
</dbReference>
<evidence type="ECO:0000256" key="3">
    <source>
        <dbReference type="ARBA" id="ARBA00023157"/>
    </source>
</evidence>
<dbReference type="AlphaFoldDB" id="A0A7R9IFY7"/>
<evidence type="ECO:0000256" key="1">
    <source>
        <dbReference type="ARBA" id="ARBA00022690"/>
    </source>
</evidence>
<dbReference type="GO" id="GO:0004867">
    <property type="term" value="F:serine-type endopeptidase inhibitor activity"/>
    <property type="evidence" value="ECO:0007669"/>
    <property type="project" value="UniProtKB-KW"/>
</dbReference>
<dbReference type="PROSITE" id="PS00280">
    <property type="entry name" value="BPTI_KUNITZ_1"/>
    <property type="match status" value="1"/>
</dbReference>
<feature type="domain" description="BPTI/Kunitz inhibitor" evidence="4">
    <location>
        <begin position="126"/>
        <end position="176"/>
    </location>
</feature>
<dbReference type="PRINTS" id="PR00759">
    <property type="entry name" value="BASICPTASE"/>
</dbReference>
<dbReference type="EMBL" id="OE001848">
    <property type="protein sequence ID" value="CAD7457691.1"/>
    <property type="molecule type" value="Genomic_DNA"/>
</dbReference>
<keyword evidence="1" id="KW-0646">Protease inhibitor</keyword>
<gene>
    <name evidence="5" type="ORF">TTEB3V08_LOCUS5682</name>
</gene>
<name>A0A7R9IFY7_9NEOP</name>
<dbReference type="CDD" id="cd00109">
    <property type="entry name" value="Kunitz-type"/>
    <property type="match status" value="2"/>
</dbReference>
<reference evidence="5" key="1">
    <citation type="submission" date="2020-11" db="EMBL/GenBank/DDBJ databases">
        <authorList>
            <person name="Tran Van P."/>
        </authorList>
    </citation>
    <scope>NUCLEOTIDE SEQUENCE</scope>
</reference>
<keyword evidence="2" id="KW-0722">Serine protease inhibitor</keyword>
<dbReference type="Pfam" id="PF00014">
    <property type="entry name" value="Kunitz_BPTI"/>
    <property type="match status" value="2"/>
</dbReference>
<dbReference type="PANTHER" id="PTHR10083">
    <property type="entry name" value="KUNITZ-TYPE PROTEASE INHIBITOR-RELATED"/>
    <property type="match status" value="1"/>
</dbReference>
<dbReference type="PROSITE" id="PS50279">
    <property type="entry name" value="BPTI_KUNITZ_2"/>
    <property type="match status" value="2"/>
</dbReference>
<dbReference type="PANTHER" id="PTHR10083:SF374">
    <property type="entry name" value="BPTI_KUNITZ INHIBITOR DOMAIN-CONTAINING PROTEIN"/>
    <property type="match status" value="1"/>
</dbReference>
<feature type="domain" description="BPTI/Kunitz inhibitor" evidence="4">
    <location>
        <begin position="179"/>
        <end position="229"/>
    </location>
</feature>
<dbReference type="InterPro" id="IPR050098">
    <property type="entry name" value="TFPI/VKTCI-like"/>
</dbReference>
<dbReference type="GO" id="GO:0005615">
    <property type="term" value="C:extracellular space"/>
    <property type="evidence" value="ECO:0007669"/>
    <property type="project" value="TreeGrafter"/>
</dbReference>
<evidence type="ECO:0000259" key="4">
    <source>
        <dbReference type="PROSITE" id="PS50279"/>
    </source>
</evidence>
<dbReference type="InterPro" id="IPR020901">
    <property type="entry name" value="Prtase_inh_Kunz-CS"/>
</dbReference>
<accession>A0A7R9IFY7</accession>
<evidence type="ECO:0000313" key="5">
    <source>
        <dbReference type="EMBL" id="CAD7457691.1"/>
    </source>
</evidence>
<dbReference type="SMART" id="SM00131">
    <property type="entry name" value="KU"/>
    <property type="match status" value="2"/>
</dbReference>
<organism evidence="5">
    <name type="scientific">Timema tahoe</name>
    <dbReference type="NCBI Taxonomy" id="61484"/>
    <lineage>
        <taxon>Eukaryota</taxon>
        <taxon>Metazoa</taxon>
        <taxon>Ecdysozoa</taxon>
        <taxon>Arthropoda</taxon>
        <taxon>Hexapoda</taxon>
        <taxon>Insecta</taxon>
        <taxon>Pterygota</taxon>
        <taxon>Neoptera</taxon>
        <taxon>Polyneoptera</taxon>
        <taxon>Phasmatodea</taxon>
        <taxon>Timematodea</taxon>
        <taxon>Timematoidea</taxon>
        <taxon>Timematidae</taxon>
        <taxon>Timema</taxon>
    </lineage>
</organism>
<evidence type="ECO:0000256" key="2">
    <source>
        <dbReference type="ARBA" id="ARBA00022900"/>
    </source>
</evidence>
<protein>
    <recommendedName>
        <fullName evidence="4">BPTI/Kunitz inhibitor domain-containing protein</fullName>
    </recommendedName>
</protein>
<dbReference type="Gene3D" id="4.10.410.10">
    <property type="entry name" value="Pancreatic trypsin inhibitor Kunitz domain"/>
    <property type="match status" value="2"/>
</dbReference>
<dbReference type="InterPro" id="IPR036880">
    <property type="entry name" value="Kunitz_BPTI_sf"/>
</dbReference>
<keyword evidence="3" id="KW-1015">Disulfide bond</keyword>